<comment type="similarity">
    <text evidence="1">Belongs to the N(4)/N(6)-methyltransferase family.</text>
</comment>
<organism evidence="8 9">
    <name type="scientific">Bacteroides graminisolvens</name>
    <dbReference type="NCBI Taxonomy" id="477666"/>
    <lineage>
        <taxon>Bacteria</taxon>
        <taxon>Pseudomonadati</taxon>
        <taxon>Bacteroidota</taxon>
        <taxon>Bacteroidia</taxon>
        <taxon>Bacteroidales</taxon>
        <taxon>Bacteroidaceae</taxon>
        <taxon>Bacteroides</taxon>
    </lineage>
</organism>
<accession>A0A3D2SFY9</accession>
<dbReference type="InterPro" id="IPR002295">
    <property type="entry name" value="N4/N6-MTase_EcoPI_Mod-like"/>
</dbReference>
<dbReference type="GO" id="GO:0009007">
    <property type="term" value="F:site-specific DNA-methyltransferase (adenine-specific) activity"/>
    <property type="evidence" value="ECO:0007669"/>
    <property type="project" value="UniProtKB-EC"/>
</dbReference>
<name>A0A3D2SFY9_9BACE</name>
<evidence type="ECO:0000256" key="4">
    <source>
        <dbReference type="ARBA" id="ARBA00022679"/>
    </source>
</evidence>
<dbReference type="PROSITE" id="PS00092">
    <property type="entry name" value="N6_MTASE"/>
    <property type="match status" value="1"/>
</dbReference>
<dbReference type="Pfam" id="PF01555">
    <property type="entry name" value="N6_N4_Mtase"/>
    <property type="match status" value="1"/>
</dbReference>
<dbReference type="Gene3D" id="3.40.50.150">
    <property type="entry name" value="Vaccinia Virus protein VP39"/>
    <property type="match status" value="1"/>
</dbReference>
<evidence type="ECO:0000313" key="9">
    <source>
        <dbReference type="Proteomes" id="UP000263098"/>
    </source>
</evidence>
<gene>
    <name evidence="8" type="ORF">DHW31_10515</name>
</gene>
<dbReference type="Proteomes" id="UP000263098">
    <property type="component" value="Unassembled WGS sequence"/>
</dbReference>
<evidence type="ECO:0000256" key="5">
    <source>
        <dbReference type="ARBA" id="ARBA00022691"/>
    </source>
</evidence>
<dbReference type="EC" id="2.1.1.72" evidence="2"/>
<comment type="caution">
    <text evidence="8">The sequence shown here is derived from an EMBL/GenBank/DDBJ whole genome shotgun (WGS) entry which is preliminary data.</text>
</comment>
<sequence>MHKTNIPQAESKSADLVAQNLEQLKQIFPEVIKEGRVDFEALNDLLGNYGDTAEERFALNWAGKANARREAQKRSTGTLRPCPEESMDWDTTENLYIEGDNLEVLKLLQKSYHSRVKMIYIDPPYNTGKDFVYKDNYADNMKNYLELTGQDKKLSTNTESDGRYHSNWLNMMYPRLKLARNLLTDDGVIFISIDDNEVANLRKVCDEIFGEENFVAQIIWKKKYGLQNDAKWFSNSHDYIVVYAKTKDLWLPNLLPRTEEADSRYKNPDNDSRGDWKSTDFSRPAVISSCIYDITLPSGRIIKTPNGRSWLKDKTGLDELIADNRIWFGQSGDSVPSVKRFLNEVKGGMVCQTIWDYSEVGHSDKATKELATLMEKMLFDYPKPIELLKRIIYLSTDADSIILDFFSGSATTAHAAMQLNAEDGGNRKYICVQLPEQIPEDSEARKAGYATIPEIAKERIRRAGKKIVEEQKTKAENQGGLFTEEEKKLDIGFKVFKLDSSNINAWNSNPDNLEASLHNSLFNIKEDRSEDDLLYEILIKYGIELTEKINSHIIDGKTVYEMGAGSLMVCLADNLTTEVAEGIGKLYKDVSPEGVDGNCRVVFKEAGFDGSDEVKTNTLLILKQHGIINVATV</sequence>
<evidence type="ECO:0000256" key="1">
    <source>
        <dbReference type="ARBA" id="ARBA00006594"/>
    </source>
</evidence>
<dbReference type="GO" id="GO:0003677">
    <property type="term" value="F:DNA binding"/>
    <property type="evidence" value="ECO:0007669"/>
    <property type="project" value="InterPro"/>
</dbReference>
<evidence type="ECO:0000256" key="2">
    <source>
        <dbReference type="ARBA" id="ARBA00011900"/>
    </source>
</evidence>
<dbReference type="GO" id="GO:0008170">
    <property type="term" value="F:N-methyltransferase activity"/>
    <property type="evidence" value="ECO:0007669"/>
    <property type="project" value="InterPro"/>
</dbReference>
<dbReference type="InterPro" id="IPR029063">
    <property type="entry name" value="SAM-dependent_MTases_sf"/>
</dbReference>
<evidence type="ECO:0000259" key="7">
    <source>
        <dbReference type="Pfam" id="PF01555"/>
    </source>
</evidence>
<dbReference type="InterPro" id="IPR002052">
    <property type="entry name" value="DNA_methylase_N6_adenine_CS"/>
</dbReference>
<evidence type="ECO:0000256" key="6">
    <source>
        <dbReference type="ARBA" id="ARBA00047942"/>
    </source>
</evidence>
<keyword evidence="4 8" id="KW-0808">Transferase</keyword>
<dbReference type="InterPro" id="IPR002941">
    <property type="entry name" value="DNA_methylase_N4/N6"/>
</dbReference>
<dbReference type="EMBL" id="DPVG01000390">
    <property type="protein sequence ID" value="HCK25185.1"/>
    <property type="molecule type" value="Genomic_DNA"/>
</dbReference>
<feature type="domain" description="DNA methylase N-4/N-6" evidence="7">
    <location>
        <begin position="116"/>
        <end position="437"/>
    </location>
</feature>
<reference evidence="8 9" key="1">
    <citation type="journal article" date="2018" name="Nat. Biotechnol.">
        <title>A standardized bacterial taxonomy based on genome phylogeny substantially revises the tree of life.</title>
        <authorList>
            <person name="Parks D.H."/>
            <person name="Chuvochina M."/>
            <person name="Waite D.W."/>
            <person name="Rinke C."/>
            <person name="Skarshewski A."/>
            <person name="Chaumeil P.A."/>
            <person name="Hugenholtz P."/>
        </authorList>
    </citation>
    <scope>NUCLEOTIDE SEQUENCE [LARGE SCALE GENOMIC DNA]</scope>
    <source>
        <strain evidence="8">UBA9667</strain>
    </source>
</reference>
<dbReference type="GO" id="GO:0032259">
    <property type="term" value="P:methylation"/>
    <property type="evidence" value="ECO:0007669"/>
    <property type="project" value="UniProtKB-KW"/>
</dbReference>
<evidence type="ECO:0000256" key="3">
    <source>
        <dbReference type="ARBA" id="ARBA00022603"/>
    </source>
</evidence>
<keyword evidence="5" id="KW-0949">S-adenosyl-L-methionine</keyword>
<keyword evidence="3 8" id="KW-0489">Methyltransferase</keyword>
<proteinExistence type="inferred from homology"/>
<comment type="catalytic activity">
    <reaction evidence="6">
        <text>a 2'-deoxyadenosine in DNA + S-adenosyl-L-methionine = an N(6)-methyl-2'-deoxyadenosine in DNA + S-adenosyl-L-homocysteine + H(+)</text>
        <dbReference type="Rhea" id="RHEA:15197"/>
        <dbReference type="Rhea" id="RHEA-COMP:12418"/>
        <dbReference type="Rhea" id="RHEA-COMP:12419"/>
        <dbReference type="ChEBI" id="CHEBI:15378"/>
        <dbReference type="ChEBI" id="CHEBI:57856"/>
        <dbReference type="ChEBI" id="CHEBI:59789"/>
        <dbReference type="ChEBI" id="CHEBI:90615"/>
        <dbReference type="ChEBI" id="CHEBI:90616"/>
        <dbReference type="EC" id="2.1.1.72"/>
    </reaction>
</comment>
<dbReference type="AlphaFoldDB" id="A0A3D2SFY9"/>
<dbReference type="SUPFAM" id="SSF53335">
    <property type="entry name" value="S-adenosyl-L-methionine-dependent methyltransferases"/>
    <property type="match status" value="1"/>
</dbReference>
<protein>
    <recommendedName>
        <fullName evidence="2">site-specific DNA-methyltransferase (adenine-specific)</fullName>
        <ecNumber evidence="2">2.1.1.72</ecNumber>
    </recommendedName>
</protein>
<dbReference type="PIRSF" id="PIRSF015855">
    <property type="entry name" value="TypeIII_Mtase_mKpnI"/>
    <property type="match status" value="1"/>
</dbReference>
<evidence type="ECO:0000313" key="8">
    <source>
        <dbReference type="EMBL" id="HCK25185.1"/>
    </source>
</evidence>
<dbReference type="PRINTS" id="PR00506">
    <property type="entry name" value="D21N6MTFRASE"/>
</dbReference>